<organism evidence="1 2">
    <name type="scientific">Araneus ventricosus</name>
    <name type="common">Orbweaver spider</name>
    <name type="synonym">Epeira ventricosa</name>
    <dbReference type="NCBI Taxonomy" id="182803"/>
    <lineage>
        <taxon>Eukaryota</taxon>
        <taxon>Metazoa</taxon>
        <taxon>Ecdysozoa</taxon>
        <taxon>Arthropoda</taxon>
        <taxon>Chelicerata</taxon>
        <taxon>Arachnida</taxon>
        <taxon>Araneae</taxon>
        <taxon>Araneomorphae</taxon>
        <taxon>Entelegynae</taxon>
        <taxon>Araneoidea</taxon>
        <taxon>Araneidae</taxon>
        <taxon>Araneus</taxon>
    </lineage>
</organism>
<reference evidence="1 2" key="1">
    <citation type="journal article" date="2019" name="Sci. Rep.">
        <title>Orb-weaving spider Araneus ventricosus genome elucidates the spidroin gene catalogue.</title>
        <authorList>
            <person name="Kono N."/>
            <person name="Nakamura H."/>
            <person name="Ohtoshi R."/>
            <person name="Moran D.A.P."/>
            <person name="Shinohara A."/>
            <person name="Yoshida Y."/>
            <person name="Fujiwara M."/>
            <person name="Mori M."/>
            <person name="Tomita M."/>
            <person name="Arakawa K."/>
        </authorList>
    </citation>
    <scope>NUCLEOTIDE SEQUENCE [LARGE SCALE GENOMIC DNA]</scope>
</reference>
<dbReference type="AlphaFoldDB" id="A0A4Y2HY96"/>
<accession>A0A4Y2HY96</accession>
<sequence>YIASILEQHREAILHNGLFLKFTDSQPWSGDGDGPDPHPSQTSSHQLALAWRSSLDHDSSCLEEISSRAAGLFPELCGCRIVFLKYTSISTALYLGQIFHKPLMFPQLYAPWEIFLRATECFHNPALGIFHNYHFVVFPVTYPGRIFMKPLSIFTAGLGRSS</sequence>
<feature type="non-terminal residue" evidence="1">
    <location>
        <position position="1"/>
    </location>
</feature>
<evidence type="ECO:0000313" key="2">
    <source>
        <dbReference type="Proteomes" id="UP000499080"/>
    </source>
</evidence>
<gene>
    <name evidence="1" type="ORF">AVEN_199730_1</name>
</gene>
<dbReference type="Proteomes" id="UP000499080">
    <property type="component" value="Unassembled WGS sequence"/>
</dbReference>
<name>A0A4Y2HY96_ARAVE</name>
<keyword evidence="2" id="KW-1185">Reference proteome</keyword>
<dbReference type="EMBL" id="BGPR01183493">
    <property type="protein sequence ID" value="GBM69929.1"/>
    <property type="molecule type" value="Genomic_DNA"/>
</dbReference>
<comment type="caution">
    <text evidence="1">The sequence shown here is derived from an EMBL/GenBank/DDBJ whole genome shotgun (WGS) entry which is preliminary data.</text>
</comment>
<proteinExistence type="predicted"/>
<protein>
    <submittedName>
        <fullName evidence="1">Uncharacterized protein</fullName>
    </submittedName>
</protein>
<evidence type="ECO:0000313" key="1">
    <source>
        <dbReference type="EMBL" id="GBM69929.1"/>
    </source>
</evidence>